<dbReference type="PANTHER" id="PTHR30344:SF1">
    <property type="entry name" value="6-PHOSPHOGLUCONOLACTONASE"/>
    <property type="match status" value="1"/>
</dbReference>
<comment type="caution">
    <text evidence="3">The sequence shown here is derived from an EMBL/GenBank/DDBJ whole genome shotgun (WGS) entry which is preliminary data.</text>
</comment>
<gene>
    <name evidence="3" type="ORF">B0J12DRAFT_297501</name>
</gene>
<dbReference type="PANTHER" id="PTHR30344">
    <property type="entry name" value="6-PHOSPHOGLUCONOLACTONASE-RELATED"/>
    <property type="match status" value="1"/>
</dbReference>
<feature type="signal peptide" evidence="2">
    <location>
        <begin position="1"/>
        <end position="20"/>
    </location>
</feature>
<dbReference type="Pfam" id="PF10282">
    <property type="entry name" value="Lactonase"/>
    <property type="match status" value="1"/>
</dbReference>
<dbReference type="InterPro" id="IPR019405">
    <property type="entry name" value="Lactonase_7-beta_prop"/>
</dbReference>
<dbReference type="InterPro" id="IPR011048">
    <property type="entry name" value="Haem_d1_sf"/>
</dbReference>
<accession>A0ABQ8GPS2</accession>
<keyword evidence="2" id="KW-0732">Signal</keyword>
<evidence type="ECO:0000256" key="1">
    <source>
        <dbReference type="ARBA" id="ARBA00005564"/>
    </source>
</evidence>
<keyword evidence="4" id="KW-1185">Reference proteome</keyword>
<feature type="chain" id="PRO_5047323249" evidence="2">
    <location>
        <begin position="21"/>
        <end position="400"/>
    </location>
</feature>
<dbReference type="Proteomes" id="UP000774617">
    <property type="component" value="Unassembled WGS sequence"/>
</dbReference>
<dbReference type="Gene3D" id="2.130.10.10">
    <property type="entry name" value="YVTN repeat-like/Quinoprotein amine dehydrogenase"/>
    <property type="match status" value="1"/>
</dbReference>
<dbReference type="EMBL" id="JAGTJR010000004">
    <property type="protein sequence ID" value="KAH7061490.1"/>
    <property type="molecule type" value="Genomic_DNA"/>
</dbReference>
<sequence>MRQFSSIFLSAALCATSSQAVNLYAATSDGNVTSLVLNRGATNSSSLAATSKTKCGANASWISLDPEGRILYCLDRGVSSSVNGSMNSYSVADDGVLTSIDSVTAPLSGVSHEIFTNNVGKRGIATASYNKSAIAVIGLGANGALDEPLQIINPVLEATGPVLARQDLSYMHQSQVDPEGKYLIMNDLGGDRTRVFAWDEENLAPLTELAPLRTDPGSGPRHGVFWKPETSDDLYYFVVGELSQYVYSYKLAYTDEGLTWEKVFEIPGLGVENEVPALTSPLSEIALSPDNKFLIVSHRDISFRNSTKVGSGPSDTLSTFTIKEDGTLELLQLAPSGGWSPRHFALNKAGDLLAVGHQNNNTVVIWERDLETGKIVTAEEGGPVGIVTLSGAVVCTIWDE</sequence>
<comment type="similarity">
    <text evidence="1">Belongs to the cycloisomerase 2 family.</text>
</comment>
<proteinExistence type="inferred from homology"/>
<reference evidence="3 4" key="1">
    <citation type="journal article" date="2021" name="Nat. Commun.">
        <title>Genetic determinants of endophytism in the Arabidopsis root mycobiome.</title>
        <authorList>
            <person name="Mesny F."/>
            <person name="Miyauchi S."/>
            <person name="Thiergart T."/>
            <person name="Pickel B."/>
            <person name="Atanasova L."/>
            <person name="Karlsson M."/>
            <person name="Huettel B."/>
            <person name="Barry K.W."/>
            <person name="Haridas S."/>
            <person name="Chen C."/>
            <person name="Bauer D."/>
            <person name="Andreopoulos W."/>
            <person name="Pangilinan J."/>
            <person name="LaButti K."/>
            <person name="Riley R."/>
            <person name="Lipzen A."/>
            <person name="Clum A."/>
            <person name="Drula E."/>
            <person name="Henrissat B."/>
            <person name="Kohler A."/>
            <person name="Grigoriev I.V."/>
            <person name="Martin F.M."/>
            <person name="Hacquard S."/>
        </authorList>
    </citation>
    <scope>NUCLEOTIDE SEQUENCE [LARGE SCALE GENOMIC DNA]</scope>
    <source>
        <strain evidence="3 4">MPI-SDFR-AT-0080</strain>
    </source>
</reference>
<name>A0ABQ8GPS2_9PEZI</name>
<protein>
    <submittedName>
        <fullName evidence="3">Lactonase, 7-bladed beta-propeller-domain-containing protein</fullName>
    </submittedName>
</protein>
<dbReference type="SUPFAM" id="SSF51004">
    <property type="entry name" value="C-terminal (heme d1) domain of cytochrome cd1-nitrite reductase"/>
    <property type="match status" value="1"/>
</dbReference>
<dbReference type="InterPro" id="IPR015943">
    <property type="entry name" value="WD40/YVTN_repeat-like_dom_sf"/>
</dbReference>
<evidence type="ECO:0000313" key="4">
    <source>
        <dbReference type="Proteomes" id="UP000774617"/>
    </source>
</evidence>
<evidence type="ECO:0000313" key="3">
    <source>
        <dbReference type="EMBL" id="KAH7061490.1"/>
    </source>
</evidence>
<evidence type="ECO:0000256" key="2">
    <source>
        <dbReference type="SAM" id="SignalP"/>
    </source>
</evidence>
<dbReference type="InterPro" id="IPR050282">
    <property type="entry name" value="Cycloisomerase_2"/>
</dbReference>
<organism evidence="3 4">
    <name type="scientific">Macrophomina phaseolina</name>
    <dbReference type="NCBI Taxonomy" id="35725"/>
    <lineage>
        <taxon>Eukaryota</taxon>
        <taxon>Fungi</taxon>
        <taxon>Dikarya</taxon>
        <taxon>Ascomycota</taxon>
        <taxon>Pezizomycotina</taxon>
        <taxon>Dothideomycetes</taxon>
        <taxon>Dothideomycetes incertae sedis</taxon>
        <taxon>Botryosphaeriales</taxon>
        <taxon>Botryosphaeriaceae</taxon>
        <taxon>Macrophomina</taxon>
    </lineage>
</organism>